<dbReference type="EMBL" id="QGKL01000009">
    <property type="protein sequence ID" value="PWQ99001.1"/>
    <property type="molecule type" value="Genomic_DNA"/>
</dbReference>
<dbReference type="AlphaFoldDB" id="A0A317CLD0"/>
<keyword evidence="3" id="KW-1185">Reference proteome</keyword>
<protein>
    <submittedName>
        <fullName evidence="2">Paraquat-inducible membrane protein A</fullName>
    </submittedName>
</protein>
<comment type="caution">
    <text evidence="2">The sequence shown here is derived from an EMBL/GenBank/DDBJ whole genome shotgun (WGS) entry which is preliminary data.</text>
</comment>
<feature type="transmembrane region" description="Helical" evidence="1">
    <location>
        <begin position="139"/>
        <end position="159"/>
    </location>
</feature>
<feature type="transmembrane region" description="Helical" evidence="1">
    <location>
        <begin position="64"/>
        <end position="88"/>
    </location>
</feature>
<dbReference type="RefSeq" id="WP_109821807.1">
    <property type="nucleotide sequence ID" value="NZ_QGKL01000009.1"/>
</dbReference>
<gene>
    <name evidence="2" type="ORF">DKT75_02260</name>
</gene>
<evidence type="ECO:0000313" key="3">
    <source>
        <dbReference type="Proteomes" id="UP000245506"/>
    </source>
</evidence>
<reference evidence="2 3" key="1">
    <citation type="submission" date="2018-05" db="EMBL/GenBank/DDBJ databases">
        <title>Leucothrix arctica sp. nov., isolated from Arctic seawater.</title>
        <authorList>
            <person name="Choi A."/>
            <person name="Baek K."/>
        </authorList>
    </citation>
    <scope>NUCLEOTIDE SEQUENCE [LARGE SCALE GENOMIC DNA]</scope>
    <source>
        <strain evidence="2 3">IMCC9719</strain>
    </source>
</reference>
<evidence type="ECO:0000313" key="2">
    <source>
        <dbReference type="EMBL" id="PWQ99001.1"/>
    </source>
</evidence>
<dbReference type="InterPro" id="IPR007498">
    <property type="entry name" value="PqiA-like"/>
</dbReference>
<feature type="transmembrane region" description="Helical" evidence="1">
    <location>
        <begin position="12"/>
        <end position="37"/>
    </location>
</feature>
<keyword evidence="1" id="KW-0472">Membrane</keyword>
<organism evidence="2 3">
    <name type="scientific">Leucothrix arctica</name>
    <dbReference type="NCBI Taxonomy" id="1481894"/>
    <lineage>
        <taxon>Bacteria</taxon>
        <taxon>Pseudomonadati</taxon>
        <taxon>Pseudomonadota</taxon>
        <taxon>Gammaproteobacteria</taxon>
        <taxon>Thiotrichales</taxon>
        <taxon>Thiotrichaceae</taxon>
        <taxon>Leucothrix</taxon>
    </lineage>
</organism>
<accession>A0A317CLD0</accession>
<dbReference type="OrthoDB" id="9800207at2"/>
<keyword evidence="1" id="KW-1133">Transmembrane helix</keyword>
<keyword evidence="1" id="KW-0812">Transmembrane</keyword>
<dbReference type="Pfam" id="PF04403">
    <property type="entry name" value="PqiA"/>
    <property type="match status" value="1"/>
</dbReference>
<proteinExistence type="predicted"/>
<sequence>MTNSSLIRRFTAQGIAINLLLLCSLVALVIGVTAPLITLQKLYFIENTISLISTIQTLYIDKEWLLFFVIAIFSLCIPVIKIISLLLITNVEYKTGSFLDKSLSLIETLGKWSMLDVFVVALLLVSVKLGALAKVEVHYGLYIFTASVMLTMILSFWIYSLTHKKAE</sequence>
<dbReference type="Proteomes" id="UP000245506">
    <property type="component" value="Unassembled WGS sequence"/>
</dbReference>
<feature type="transmembrane region" description="Helical" evidence="1">
    <location>
        <begin position="109"/>
        <end position="127"/>
    </location>
</feature>
<name>A0A317CLD0_9GAMM</name>
<evidence type="ECO:0000256" key="1">
    <source>
        <dbReference type="SAM" id="Phobius"/>
    </source>
</evidence>